<keyword evidence="6 13" id="KW-0436">Ligase</keyword>
<protein>
    <recommendedName>
        <fullName evidence="3">glutamate--tRNA ligase</fullName>
        <ecNumber evidence="3">6.1.1.17</ecNumber>
    </recommendedName>
    <alternativeName>
        <fullName evidence="11">Glutamyl-tRNA synthetase</fullName>
    </alternativeName>
</protein>
<dbReference type="InterPro" id="IPR014729">
    <property type="entry name" value="Rossmann-like_a/b/a_fold"/>
</dbReference>
<dbReference type="FunFam" id="3.40.50.620:FF:000037">
    <property type="entry name" value="Glutamine--tRNA ligase cytoplasmic"/>
    <property type="match status" value="1"/>
</dbReference>
<dbReference type="Pfam" id="PF00749">
    <property type="entry name" value="tRNA-synt_1c"/>
    <property type="match status" value="1"/>
</dbReference>
<evidence type="ECO:0000256" key="4">
    <source>
        <dbReference type="ARBA" id="ARBA00022490"/>
    </source>
</evidence>
<evidence type="ECO:0000259" key="16">
    <source>
        <dbReference type="Pfam" id="PF20974"/>
    </source>
</evidence>
<keyword evidence="5" id="KW-0597">Phosphoprotein</keyword>
<dbReference type="Pfam" id="PF20974">
    <property type="entry name" value="tRNA-synt_1c_C2"/>
    <property type="match status" value="1"/>
</dbReference>
<dbReference type="PANTHER" id="PTHR43097:SF5">
    <property type="entry name" value="GLUTAMATE--TRNA LIGASE"/>
    <property type="match status" value="1"/>
</dbReference>
<evidence type="ECO:0000256" key="13">
    <source>
        <dbReference type="RuleBase" id="RU363037"/>
    </source>
</evidence>
<evidence type="ECO:0000256" key="6">
    <source>
        <dbReference type="ARBA" id="ARBA00022598"/>
    </source>
</evidence>
<gene>
    <name evidence="17" type="ORF">NLU13_3556</name>
</gene>
<dbReference type="GO" id="GO:0006424">
    <property type="term" value="P:glutamyl-tRNA aminoacylation"/>
    <property type="evidence" value="ECO:0007669"/>
    <property type="project" value="InterPro"/>
</dbReference>
<comment type="caution">
    <text evidence="17">The sequence shown here is derived from an EMBL/GenBank/DDBJ whole genome shotgun (WGS) entry which is preliminary data.</text>
</comment>
<dbReference type="PRINTS" id="PR00987">
    <property type="entry name" value="TRNASYNTHGLU"/>
</dbReference>
<dbReference type="Gene3D" id="3.90.800.10">
    <property type="entry name" value="Glutamyl-tRNA Synthetase, Domain 3"/>
    <property type="match status" value="1"/>
</dbReference>
<dbReference type="AlphaFoldDB" id="A0AA39GNN8"/>
<organism evidence="17 18">
    <name type="scientific">Sarocladium strictum</name>
    <name type="common">Black bundle disease fungus</name>
    <name type="synonym">Acremonium strictum</name>
    <dbReference type="NCBI Taxonomy" id="5046"/>
    <lineage>
        <taxon>Eukaryota</taxon>
        <taxon>Fungi</taxon>
        <taxon>Dikarya</taxon>
        <taxon>Ascomycota</taxon>
        <taxon>Pezizomycotina</taxon>
        <taxon>Sordariomycetes</taxon>
        <taxon>Hypocreomycetidae</taxon>
        <taxon>Hypocreales</taxon>
        <taxon>Sarocladiaceae</taxon>
        <taxon>Sarocladium</taxon>
    </lineage>
</organism>
<dbReference type="PROSITE" id="PS00178">
    <property type="entry name" value="AA_TRNA_LIGASE_I"/>
    <property type="match status" value="1"/>
</dbReference>
<dbReference type="Gene3D" id="3.40.50.620">
    <property type="entry name" value="HUPs"/>
    <property type="match status" value="1"/>
</dbReference>
<dbReference type="FunFam" id="1.10.1160.10:FF:000001">
    <property type="entry name" value="Glutamine--tRNA ligase"/>
    <property type="match status" value="1"/>
</dbReference>
<keyword evidence="18" id="KW-1185">Reference proteome</keyword>
<dbReference type="GO" id="GO:0017102">
    <property type="term" value="C:methionyl glutamyl tRNA synthetase complex"/>
    <property type="evidence" value="ECO:0007669"/>
    <property type="project" value="TreeGrafter"/>
</dbReference>
<dbReference type="InterPro" id="IPR004526">
    <property type="entry name" value="Glu-tRNA-synth_arc/euk"/>
</dbReference>
<dbReference type="InterPro" id="IPR050132">
    <property type="entry name" value="Gln/Glu-tRNA_Ligase"/>
</dbReference>
<dbReference type="InterPro" id="IPR001412">
    <property type="entry name" value="aa-tRNA-synth_I_CS"/>
</dbReference>
<evidence type="ECO:0000313" key="17">
    <source>
        <dbReference type="EMBL" id="KAK0389983.1"/>
    </source>
</evidence>
<evidence type="ECO:0000256" key="3">
    <source>
        <dbReference type="ARBA" id="ARBA00012835"/>
    </source>
</evidence>
<dbReference type="SUPFAM" id="SSF52374">
    <property type="entry name" value="Nucleotidylyl transferase"/>
    <property type="match status" value="1"/>
</dbReference>
<dbReference type="InterPro" id="IPR020059">
    <property type="entry name" value="Glu/Gln-tRNA-synth_Ib_codon-bd"/>
</dbReference>
<comment type="subcellular location">
    <subcellularLocation>
        <location evidence="1">Cytoplasm</location>
    </subcellularLocation>
</comment>
<dbReference type="Pfam" id="PF03950">
    <property type="entry name" value="tRNA-synt_1c_C"/>
    <property type="match status" value="1"/>
</dbReference>
<dbReference type="Gene3D" id="1.20.1050.10">
    <property type="match status" value="1"/>
</dbReference>
<dbReference type="FunFam" id="2.40.240.10:FF:000004">
    <property type="entry name" value="Glutamyl-tRNA synthetase, cytoplasmic"/>
    <property type="match status" value="1"/>
</dbReference>
<dbReference type="Proteomes" id="UP001175261">
    <property type="component" value="Unassembled WGS sequence"/>
</dbReference>
<proteinExistence type="inferred from homology"/>
<keyword evidence="7 13" id="KW-0547">Nucleotide-binding</keyword>
<dbReference type="Gene3D" id="1.10.1160.10">
    <property type="entry name" value="Glutamyl-trna Synthetase, Domain 2"/>
    <property type="match status" value="1"/>
</dbReference>
<evidence type="ECO:0000256" key="8">
    <source>
        <dbReference type="ARBA" id="ARBA00022840"/>
    </source>
</evidence>
<comment type="catalytic activity">
    <reaction evidence="12">
        <text>tRNA(Glu) + L-glutamate + ATP = L-glutamyl-tRNA(Glu) + AMP + diphosphate</text>
        <dbReference type="Rhea" id="RHEA:23540"/>
        <dbReference type="Rhea" id="RHEA-COMP:9663"/>
        <dbReference type="Rhea" id="RHEA-COMP:9680"/>
        <dbReference type="ChEBI" id="CHEBI:29985"/>
        <dbReference type="ChEBI" id="CHEBI:30616"/>
        <dbReference type="ChEBI" id="CHEBI:33019"/>
        <dbReference type="ChEBI" id="CHEBI:78442"/>
        <dbReference type="ChEBI" id="CHEBI:78520"/>
        <dbReference type="ChEBI" id="CHEBI:456215"/>
        <dbReference type="EC" id="6.1.1.17"/>
    </reaction>
</comment>
<evidence type="ECO:0000256" key="1">
    <source>
        <dbReference type="ARBA" id="ARBA00004496"/>
    </source>
</evidence>
<feature type="domain" description="Glutamyl/glutaminyl-tRNA synthetase class Ib catalytic" evidence="14">
    <location>
        <begin position="78"/>
        <end position="376"/>
    </location>
</feature>
<dbReference type="FunFam" id="3.90.800.10:FF:000001">
    <property type="entry name" value="Glutamine--tRNA ligase"/>
    <property type="match status" value="1"/>
</dbReference>
<dbReference type="NCBIfam" id="TIGR00463">
    <property type="entry name" value="gltX_arch"/>
    <property type="match status" value="1"/>
</dbReference>
<keyword evidence="8 13" id="KW-0067">ATP-binding</keyword>
<evidence type="ECO:0000259" key="15">
    <source>
        <dbReference type="Pfam" id="PF03950"/>
    </source>
</evidence>
<feature type="domain" description="Glutamyl/glutaminyl-tRNA synthetase class Ib anti-codon binding" evidence="15">
    <location>
        <begin position="379"/>
        <end position="473"/>
    </location>
</feature>
<dbReference type="InterPro" id="IPR020061">
    <property type="entry name" value="Glu_tRNA_lig_a-bdl"/>
</dbReference>
<reference evidence="17" key="1">
    <citation type="submission" date="2022-10" db="EMBL/GenBank/DDBJ databases">
        <title>Determination and structural analysis of whole genome sequence of Sarocladium strictum F4-1.</title>
        <authorList>
            <person name="Hu L."/>
            <person name="Jiang Y."/>
        </authorList>
    </citation>
    <scope>NUCLEOTIDE SEQUENCE</scope>
    <source>
        <strain evidence="17">F4-1</strain>
    </source>
</reference>
<dbReference type="PANTHER" id="PTHR43097">
    <property type="entry name" value="GLUTAMINE-TRNA LIGASE"/>
    <property type="match status" value="1"/>
</dbReference>
<evidence type="ECO:0000256" key="11">
    <source>
        <dbReference type="ARBA" id="ARBA00030865"/>
    </source>
</evidence>
<dbReference type="InterPro" id="IPR000924">
    <property type="entry name" value="Glu/Gln-tRNA-synth"/>
</dbReference>
<dbReference type="GO" id="GO:0004818">
    <property type="term" value="F:glutamate-tRNA ligase activity"/>
    <property type="evidence" value="ECO:0007669"/>
    <property type="project" value="UniProtKB-EC"/>
</dbReference>
<sequence length="577" mass="65319">MTVADVAVWATIRGNHVAASLVKKLYVNVSRWYQFIETTNPWIAQAIKDFTAVESNDRAKAKAAASAAGASYDVVELPNPSGYLHIGHAKAALLNEYFARAKPGGTLICRFDDTNPTNESMEFQDAIIEDLALMGIHPDKTSFSSDYFQQMYDLAIQLIKDGKAFADDSALGKGDESRKNRLPSKRRDMGIEETLEHFKEMLTGSEEGQRWCIRARIAYDSPNGTLRDPVIYRCNLTPHHRTGTTWKVYPTYDFCAPILDSIEGVTLALRTNEYRDRNAQYEWMQDALKLRSVPIWDFSRLNFIRTVLSKRKLTRIVADGKVWGWDDPRMPTVRGIVRRGMDVPALREFILAQGPSRNVVNLEWGTFWATNKKHIDPVAPRYTAIESKDVVYCDVTLPDGSAPTSEELEVPKYVKNLSLGNRKVQTEKTIILEQFDAKALKVGEIVTLMNWGNATVKDITQSDGIVKRLALEFDPASRDFKKTTKLTWLGAVENNMLPVQIMEFDHLITKDKLEPTDVLEECLTPVTQTTIEAFADRNTQELKKGAIVQLERKGYFRLDTPYTDAKTPMVFFKIPAK</sequence>
<accession>A0AA39GNN8</accession>
<dbReference type="InterPro" id="IPR020058">
    <property type="entry name" value="Glu/Gln-tRNA-synth_Ib_cat-dom"/>
</dbReference>
<evidence type="ECO:0000256" key="7">
    <source>
        <dbReference type="ARBA" id="ARBA00022741"/>
    </source>
</evidence>
<dbReference type="InterPro" id="IPR011035">
    <property type="entry name" value="Ribosomal_bL25/Gln-tRNA_synth"/>
</dbReference>
<evidence type="ECO:0000313" key="18">
    <source>
        <dbReference type="Proteomes" id="UP001175261"/>
    </source>
</evidence>
<keyword evidence="4" id="KW-0963">Cytoplasm</keyword>
<dbReference type="InterPro" id="IPR020056">
    <property type="entry name" value="Rbsml_bL25/Gln-tRNA_synth_N"/>
</dbReference>
<dbReference type="InterPro" id="IPR049437">
    <property type="entry name" value="tRNA-synt_1c_C2"/>
</dbReference>
<feature type="domain" description="tRNA synthetases class I (E and Q) anti-codon binding" evidence="16">
    <location>
        <begin position="486"/>
        <end position="559"/>
    </location>
</feature>
<evidence type="ECO:0000256" key="2">
    <source>
        <dbReference type="ARBA" id="ARBA00008927"/>
    </source>
</evidence>
<evidence type="ECO:0000259" key="14">
    <source>
        <dbReference type="Pfam" id="PF00749"/>
    </source>
</evidence>
<evidence type="ECO:0000256" key="10">
    <source>
        <dbReference type="ARBA" id="ARBA00023146"/>
    </source>
</evidence>
<dbReference type="EMBL" id="JAPDFR010000002">
    <property type="protein sequence ID" value="KAK0389983.1"/>
    <property type="molecule type" value="Genomic_DNA"/>
</dbReference>
<evidence type="ECO:0000256" key="5">
    <source>
        <dbReference type="ARBA" id="ARBA00022553"/>
    </source>
</evidence>
<dbReference type="GO" id="GO:0005524">
    <property type="term" value="F:ATP binding"/>
    <property type="evidence" value="ECO:0007669"/>
    <property type="project" value="UniProtKB-KW"/>
</dbReference>
<dbReference type="EC" id="6.1.1.17" evidence="3"/>
<dbReference type="SUPFAM" id="SSF50715">
    <property type="entry name" value="Ribosomal protein L25-like"/>
    <property type="match status" value="1"/>
</dbReference>
<keyword evidence="9 13" id="KW-0648">Protein biosynthesis</keyword>
<evidence type="ECO:0000256" key="12">
    <source>
        <dbReference type="ARBA" id="ARBA00048351"/>
    </source>
</evidence>
<comment type="similarity">
    <text evidence="2">Belongs to the class-I aminoacyl-tRNA synthetase family. Glutamate--tRNA ligase type 2 subfamily.</text>
</comment>
<keyword evidence="10 13" id="KW-0030">Aminoacyl-tRNA synthetase</keyword>
<name>A0AA39GNN8_SARSR</name>
<dbReference type="GO" id="GO:0005829">
    <property type="term" value="C:cytosol"/>
    <property type="evidence" value="ECO:0007669"/>
    <property type="project" value="TreeGrafter"/>
</dbReference>
<evidence type="ECO:0000256" key="9">
    <source>
        <dbReference type="ARBA" id="ARBA00022917"/>
    </source>
</evidence>
<dbReference type="Gene3D" id="2.40.240.10">
    <property type="entry name" value="Ribosomal Protein L25, Chain P"/>
    <property type="match status" value="1"/>
</dbReference>